<keyword evidence="7" id="KW-1185">Reference proteome</keyword>
<evidence type="ECO:0000313" key="6">
    <source>
        <dbReference type="EMBL" id="KAH3685826.1"/>
    </source>
</evidence>
<reference evidence="6" key="1">
    <citation type="journal article" date="2021" name="Open Biol.">
        <title>Shared evolutionary footprints suggest mitochondrial oxidative damage underlies multiple complex I losses in fungi.</title>
        <authorList>
            <person name="Schikora-Tamarit M.A."/>
            <person name="Marcet-Houben M."/>
            <person name="Nosek J."/>
            <person name="Gabaldon T."/>
        </authorList>
    </citation>
    <scope>NUCLEOTIDE SEQUENCE</scope>
    <source>
        <strain evidence="6">CBS2887</strain>
    </source>
</reference>
<dbReference type="InterPro" id="IPR023210">
    <property type="entry name" value="NADP_OxRdtase_dom"/>
</dbReference>
<evidence type="ECO:0000259" key="5">
    <source>
        <dbReference type="Pfam" id="PF00248"/>
    </source>
</evidence>
<dbReference type="InterPro" id="IPR020471">
    <property type="entry name" value="AKR"/>
</dbReference>
<dbReference type="AlphaFoldDB" id="A0A9P8Q8B8"/>
<feature type="binding site" evidence="3">
    <location>
        <position position="111"/>
    </location>
    <ligand>
        <name>substrate</name>
    </ligand>
</feature>
<dbReference type="Proteomes" id="UP000774326">
    <property type="component" value="Unassembled WGS sequence"/>
</dbReference>
<evidence type="ECO:0000256" key="3">
    <source>
        <dbReference type="PIRSR" id="PIRSR000097-2"/>
    </source>
</evidence>
<feature type="site" description="Lowers pKa of active site Tyr" evidence="4">
    <location>
        <position position="80"/>
    </location>
</feature>
<dbReference type="GO" id="GO:0016616">
    <property type="term" value="F:oxidoreductase activity, acting on the CH-OH group of donors, NAD or NADP as acceptor"/>
    <property type="evidence" value="ECO:0007669"/>
    <property type="project" value="UniProtKB-ARBA"/>
</dbReference>
<organism evidence="6 7">
    <name type="scientific">Wickerhamomyces pijperi</name>
    <name type="common">Yeast</name>
    <name type="synonym">Pichia pijperi</name>
    <dbReference type="NCBI Taxonomy" id="599730"/>
    <lineage>
        <taxon>Eukaryota</taxon>
        <taxon>Fungi</taxon>
        <taxon>Dikarya</taxon>
        <taxon>Ascomycota</taxon>
        <taxon>Saccharomycotina</taxon>
        <taxon>Saccharomycetes</taxon>
        <taxon>Phaffomycetales</taxon>
        <taxon>Wickerhamomycetaceae</taxon>
        <taxon>Wickerhamomyces</taxon>
    </lineage>
</organism>
<dbReference type="InterPro" id="IPR036812">
    <property type="entry name" value="NAD(P)_OxRdtase_dom_sf"/>
</dbReference>
<dbReference type="PRINTS" id="PR00069">
    <property type="entry name" value="ALDKETRDTASE"/>
</dbReference>
<dbReference type="PROSITE" id="PS00798">
    <property type="entry name" value="ALDOKETO_REDUCTASE_1"/>
    <property type="match status" value="1"/>
</dbReference>
<evidence type="ECO:0000313" key="7">
    <source>
        <dbReference type="Proteomes" id="UP000774326"/>
    </source>
</evidence>
<name>A0A9P8Q8B8_WICPI</name>
<proteinExistence type="predicted"/>
<accession>A0A9P8Q8B8</accession>
<evidence type="ECO:0000256" key="4">
    <source>
        <dbReference type="PIRSR" id="PIRSR000097-3"/>
    </source>
</evidence>
<dbReference type="InterPro" id="IPR018170">
    <property type="entry name" value="Aldo/ket_reductase_CS"/>
</dbReference>
<gene>
    <name evidence="6" type="ORF">WICPIJ_003204</name>
</gene>
<sequence length="312" mass="34968">MSSFTNNTTTYKLNTGASIPAIGFGSFANNGESGYEAILAALKAGYRHIDTAAAYGNEEEVGRAIKDSGIPREELFITTKFWQTQHRDPKGALELSLKKLKLDYIDLFLIHWPYPQIAKSSKEEDLFANSGEEPIFDEEWDITKTWGLVQELITNHPELVKAVGVSNFSIKHLNKLLQAENFQITPAVNQVEINPLLPNSEVLRFCKEKGIVVEAYSPLGSSGRHFPNPFFKNEEINSIAKERGVSVAQLLINWGVKRGYVVLPKSSNPQRIADNLKDIKITDSEFERISGLIKTLGEHRTPTPAWIDFSNY</sequence>
<dbReference type="Gene3D" id="3.20.20.100">
    <property type="entry name" value="NADP-dependent oxidoreductase domain"/>
    <property type="match status" value="1"/>
</dbReference>
<evidence type="ECO:0000256" key="1">
    <source>
        <dbReference type="ARBA" id="ARBA00023002"/>
    </source>
</evidence>
<reference evidence="6" key="2">
    <citation type="submission" date="2021-01" db="EMBL/GenBank/DDBJ databases">
        <authorList>
            <person name="Schikora-Tamarit M.A."/>
        </authorList>
    </citation>
    <scope>NUCLEOTIDE SEQUENCE</scope>
    <source>
        <strain evidence="6">CBS2887</strain>
    </source>
</reference>
<dbReference type="PIRSF" id="PIRSF000097">
    <property type="entry name" value="AKR"/>
    <property type="match status" value="1"/>
</dbReference>
<comment type="caution">
    <text evidence="6">The sequence shown here is derived from an EMBL/GenBank/DDBJ whole genome shotgun (WGS) entry which is preliminary data.</text>
</comment>
<keyword evidence="1" id="KW-0560">Oxidoreductase</keyword>
<dbReference type="EMBL" id="JAEUBG010001772">
    <property type="protein sequence ID" value="KAH3685826.1"/>
    <property type="molecule type" value="Genomic_DNA"/>
</dbReference>
<dbReference type="FunFam" id="3.20.20.100:FF:000002">
    <property type="entry name" value="2,5-diketo-D-gluconic acid reductase A"/>
    <property type="match status" value="1"/>
</dbReference>
<dbReference type="PANTHER" id="PTHR11732">
    <property type="entry name" value="ALDO/KETO REDUCTASE"/>
    <property type="match status" value="1"/>
</dbReference>
<dbReference type="SUPFAM" id="SSF51430">
    <property type="entry name" value="NAD(P)-linked oxidoreductase"/>
    <property type="match status" value="1"/>
</dbReference>
<evidence type="ECO:0000256" key="2">
    <source>
        <dbReference type="PIRSR" id="PIRSR000097-1"/>
    </source>
</evidence>
<protein>
    <recommendedName>
        <fullName evidence="5">NADP-dependent oxidoreductase domain-containing protein</fullName>
    </recommendedName>
</protein>
<dbReference type="Pfam" id="PF00248">
    <property type="entry name" value="Aldo_ket_red"/>
    <property type="match status" value="1"/>
</dbReference>
<feature type="active site" description="Proton donor" evidence="2">
    <location>
        <position position="55"/>
    </location>
</feature>
<feature type="domain" description="NADP-dependent oxidoreductase" evidence="5">
    <location>
        <begin position="23"/>
        <end position="292"/>
    </location>
</feature>
<dbReference type="OrthoDB" id="416253at2759"/>